<reference evidence="2" key="1">
    <citation type="journal article" date="2020" name="Nature">
        <title>Giant virus diversity and host interactions through global metagenomics.</title>
        <authorList>
            <person name="Schulz F."/>
            <person name="Roux S."/>
            <person name="Paez-Espino D."/>
            <person name="Jungbluth S."/>
            <person name="Walsh D.A."/>
            <person name="Denef V.J."/>
            <person name="McMahon K.D."/>
            <person name="Konstantinidis K.T."/>
            <person name="Eloe-Fadrosh E.A."/>
            <person name="Kyrpides N.C."/>
            <person name="Woyke T."/>
        </authorList>
    </citation>
    <scope>NUCLEOTIDE SEQUENCE</scope>
    <source>
        <strain evidence="2">GVMAG-M-3300010354-11</strain>
    </source>
</reference>
<accession>A0A6C0BF24</accession>
<dbReference type="EMBL" id="MN739142">
    <property type="protein sequence ID" value="QHS90660.1"/>
    <property type="molecule type" value="Genomic_DNA"/>
</dbReference>
<evidence type="ECO:0000313" key="2">
    <source>
        <dbReference type="EMBL" id="QHS90660.1"/>
    </source>
</evidence>
<name>A0A6C0BF24_9ZZZZ</name>
<feature type="region of interest" description="Disordered" evidence="1">
    <location>
        <begin position="214"/>
        <end position="237"/>
    </location>
</feature>
<sequence length="237" mass="27095">MQKYLWLKYKMFSNILGQRPVPPSTTDNRTQRQRVDQFAEELRTTLKNVGKDQSGQLIGIKLGDKAAFQRQVDDLVDSIKNSYQTYNSEMGKYSKVKKLNENLVVNFRHNLRVMVDVTNLLTSYVQLFEVIKSELAKINSLIGKDVSVEDISYLESITQQQIQTLQNEFVKQTDKLTSLYDQYALTEEKQHIVDTRAKMSEIINDATSIYASRGGATKPRRATASKLKKSPKKGSKC</sequence>
<proteinExistence type="predicted"/>
<dbReference type="AlphaFoldDB" id="A0A6C0BF24"/>
<organism evidence="2">
    <name type="scientific">viral metagenome</name>
    <dbReference type="NCBI Taxonomy" id="1070528"/>
    <lineage>
        <taxon>unclassified sequences</taxon>
        <taxon>metagenomes</taxon>
        <taxon>organismal metagenomes</taxon>
    </lineage>
</organism>
<feature type="compositionally biased region" description="Basic residues" evidence="1">
    <location>
        <begin position="218"/>
        <end position="237"/>
    </location>
</feature>
<evidence type="ECO:0000256" key="1">
    <source>
        <dbReference type="SAM" id="MobiDB-lite"/>
    </source>
</evidence>
<protein>
    <submittedName>
        <fullName evidence="2">Uncharacterized protein</fullName>
    </submittedName>
</protein>